<keyword evidence="5" id="KW-0720">Serine protease</keyword>
<dbReference type="GO" id="GO:0004252">
    <property type="term" value="F:serine-type endopeptidase activity"/>
    <property type="evidence" value="ECO:0007669"/>
    <property type="project" value="TreeGrafter"/>
</dbReference>
<dbReference type="Pfam" id="PF00326">
    <property type="entry name" value="Peptidase_S9"/>
    <property type="match status" value="1"/>
</dbReference>
<feature type="domain" description="Peptidase S9 prolyl oligopeptidase catalytic" evidence="7">
    <location>
        <begin position="481"/>
        <end position="689"/>
    </location>
</feature>
<evidence type="ECO:0000259" key="7">
    <source>
        <dbReference type="Pfam" id="PF00326"/>
    </source>
</evidence>
<sequence>MKRSFVAMLLLIPLAVFAADKRPITHEDLWLMPRVGAPTVSPDGRQAVFTVTEPSYKKDESATHLWIVPTDGSAPARRITSSKSGESGVAWSPDSRRLAFSAKRGDDKQAQIWILDLAQGGEAQRLTRLSTGASAPVFSPDGRRIAFTSRVYPGSASDADNERLAKEEEDRKYKARVYTGFPIRSWDRWLDEKQTRVFVQGVDGGEARDLLVGSALIRLPGYAMAEEGVVWTPDGQGLVFAASRNRDRAAWSFTNADLWQIGVDGGEPRRLTGAESIDAGDGYGSPRFGAGGRTLFATLTPRSDRIYNAARIVALDWPSLRERGRIELPDGRSVAGFDLAPNGREVWLTAEDAGREVVYRAAAGGGEAKPVAVPERGLYTNLSVGGTRAPVLVATYESATEPPELVRLDPAGKSVKRLTALTAAKLAPLDLAPVEHFWFDNDRGQRIHSMLVRPPGFDPSKKYPLLVLMHGGPHTMWRDQWVLRWNYHLLGAPGYVVLLTNYVGSTGFGERFAQAIQGDPLKGPADDINAAADEAIRRYAFIDADRQCAGGASYGGHLANWLQGTTTRYRCLISHAGLVNLESQWGTSDIAYSREVGNGGPVWEQGPVWREQNPIRLAANFKTPVLVTFGERDFRVPLNNGLEYWAALQRQQVESRLIVFPDENHWILNGENSRFFYQEVADWLKRWIGPAEAKKPEAAAAPAA</sequence>
<dbReference type="AlphaFoldDB" id="A0A2W5KUJ0"/>
<dbReference type="FunFam" id="3.40.50.1820:FF:000028">
    <property type="entry name" value="S9 family peptidase"/>
    <property type="match status" value="1"/>
</dbReference>
<dbReference type="SUPFAM" id="SSF53474">
    <property type="entry name" value="alpha/beta-Hydrolases"/>
    <property type="match status" value="1"/>
</dbReference>
<keyword evidence="4" id="KW-0378">Hydrolase</keyword>
<dbReference type="Gene3D" id="2.120.10.30">
    <property type="entry name" value="TolB, C-terminal domain"/>
    <property type="match status" value="2"/>
</dbReference>
<dbReference type="Pfam" id="PF07676">
    <property type="entry name" value="PD40"/>
    <property type="match status" value="3"/>
</dbReference>
<keyword evidence="3 6" id="KW-0732">Signal</keyword>
<dbReference type="EMBL" id="QFPO01000003">
    <property type="protein sequence ID" value="PZQ18485.1"/>
    <property type="molecule type" value="Genomic_DNA"/>
</dbReference>
<dbReference type="InterPro" id="IPR011659">
    <property type="entry name" value="WD40"/>
</dbReference>
<dbReference type="PANTHER" id="PTHR42776">
    <property type="entry name" value="SERINE PEPTIDASE S9 FAMILY MEMBER"/>
    <property type="match status" value="1"/>
</dbReference>
<evidence type="ECO:0000256" key="3">
    <source>
        <dbReference type="ARBA" id="ARBA00022729"/>
    </source>
</evidence>
<evidence type="ECO:0000256" key="5">
    <source>
        <dbReference type="ARBA" id="ARBA00022825"/>
    </source>
</evidence>
<dbReference type="InterPro" id="IPR011042">
    <property type="entry name" value="6-blade_b-propeller_TolB-like"/>
</dbReference>
<comment type="caution">
    <text evidence="8">The sequence shown here is derived from an EMBL/GenBank/DDBJ whole genome shotgun (WGS) entry which is preliminary data.</text>
</comment>
<dbReference type="InterPro" id="IPR001375">
    <property type="entry name" value="Peptidase_S9_cat"/>
</dbReference>
<name>A0A2W5KUJ0_9GAMM</name>
<protein>
    <submittedName>
        <fullName evidence="8">Prolyl oligopeptidase</fullName>
    </submittedName>
</protein>
<dbReference type="SUPFAM" id="SSF82171">
    <property type="entry name" value="DPP6 N-terminal domain-like"/>
    <property type="match status" value="1"/>
</dbReference>
<evidence type="ECO:0000256" key="2">
    <source>
        <dbReference type="ARBA" id="ARBA00022670"/>
    </source>
</evidence>
<dbReference type="GO" id="GO:0006508">
    <property type="term" value="P:proteolysis"/>
    <property type="evidence" value="ECO:0007669"/>
    <property type="project" value="UniProtKB-KW"/>
</dbReference>
<dbReference type="InterPro" id="IPR029058">
    <property type="entry name" value="AB_hydrolase_fold"/>
</dbReference>
<evidence type="ECO:0000256" key="1">
    <source>
        <dbReference type="ARBA" id="ARBA00010040"/>
    </source>
</evidence>
<evidence type="ECO:0000313" key="8">
    <source>
        <dbReference type="EMBL" id="PZQ18485.1"/>
    </source>
</evidence>
<gene>
    <name evidence="8" type="ORF">DI564_04075</name>
</gene>
<keyword evidence="2" id="KW-0645">Protease</keyword>
<feature type="chain" id="PRO_5016142646" evidence="6">
    <location>
        <begin position="19"/>
        <end position="704"/>
    </location>
</feature>
<feature type="signal peptide" evidence="6">
    <location>
        <begin position="1"/>
        <end position="18"/>
    </location>
</feature>
<reference evidence="8 9" key="1">
    <citation type="submission" date="2017-08" db="EMBL/GenBank/DDBJ databases">
        <title>Infants hospitalized years apart are colonized by the same room-sourced microbial strains.</title>
        <authorList>
            <person name="Brooks B."/>
            <person name="Olm M.R."/>
            <person name="Firek B.A."/>
            <person name="Baker R."/>
            <person name="Thomas B.C."/>
            <person name="Morowitz M.J."/>
            <person name="Banfield J.F."/>
        </authorList>
    </citation>
    <scope>NUCLEOTIDE SEQUENCE [LARGE SCALE GENOMIC DNA]</scope>
    <source>
        <strain evidence="8">S2_005_003_R2_42</strain>
    </source>
</reference>
<comment type="similarity">
    <text evidence="1">Belongs to the peptidase S9C family.</text>
</comment>
<dbReference type="Proteomes" id="UP000249046">
    <property type="component" value="Unassembled WGS sequence"/>
</dbReference>
<evidence type="ECO:0000256" key="4">
    <source>
        <dbReference type="ARBA" id="ARBA00022801"/>
    </source>
</evidence>
<proteinExistence type="inferred from homology"/>
<dbReference type="PANTHER" id="PTHR42776:SF13">
    <property type="entry name" value="DIPEPTIDYL-PEPTIDASE 5"/>
    <property type="match status" value="1"/>
</dbReference>
<dbReference type="Gene3D" id="3.40.50.1820">
    <property type="entry name" value="alpha/beta hydrolase"/>
    <property type="match status" value="1"/>
</dbReference>
<accession>A0A2W5KUJ0</accession>
<organism evidence="8 9">
    <name type="scientific">Rhodanobacter denitrificans</name>
    <dbReference type="NCBI Taxonomy" id="666685"/>
    <lineage>
        <taxon>Bacteria</taxon>
        <taxon>Pseudomonadati</taxon>
        <taxon>Pseudomonadota</taxon>
        <taxon>Gammaproteobacteria</taxon>
        <taxon>Lysobacterales</taxon>
        <taxon>Rhodanobacteraceae</taxon>
        <taxon>Rhodanobacter</taxon>
    </lineage>
</organism>
<evidence type="ECO:0000256" key="6">
    <source>
        <dbReference type="SAM" id="SignalP"/>
    </source>
</evidence>
<evidence type="ECO:0000313" key="9">
    <source>
        <dbReference type="Proteomes" id="UP000249046"/>
    </source>
</evidence>